<dbReference type="OMA" id="LPQLAYK"/>
<dbReference type="KEGG" id="pic:PICST_52674"/>
<dbReference type="RefSeq" id="XP_001387758.2">
    <property type="nucleotide sequence ID" value="XM_001387721.1"/>
</dbReference>
<dbReference type="Pfam" id="PF09797">
    <property type="entry name" value="NatB_MDM20"/>
    <property type="match status" value="1"/>
</dbReference>
<dbReference type="AlphaFoldDB" id="A3GFD2"/>
<dbReference type="Gene3D" id="1.25.40.10">
    <property type="entry name" value="Tetratricopeptide repeat domain"/>
    <property type="match status" value="1"/>
</dbReference>
<dbReference type="eggNOG" id="KOG2053">
    <property type="taxonomic scope" value="Eukaryota"/>
</dbReference>
<dbReference type="HOGENOM" id="CLU_019572_0_0_1"/>
<gene>
    <name evidence="2" type="primary">MDM20</name>
    <name evidence="2" type="ORF">PICST_52674</name>
</gene>
<comment type="caution">
    <text evidence="2">The sequence shown here is derived from an EMBL/GenBank/DDBJ whole genome shotgun (WGS) entry which is preliminary data.</text>
</comment>
<dbReference type="InParanoid" id="A3GFD2"/>
<name>A3GFD2_PICST</name>
<dbReference type="OrthoDB" id="1874341at2759"/>
<keyword evidence="3" id="KW-1185">Reference proteome</keyword>
<dbReference type="InterPro" id="IPR019183">
    <property type="entry name" value="NAA25_NatB_aux_su"/>
</dbReference>
<dbReference type="SUPFAM" id="SSF48452">
    <property type="entry name" value="TPR-like"/>
    <property type="match status" value="1"/>
</dbReference>
<accession>A3GFD2</accession>
<dbReference type="EMBL" id="AAVQ01000001">
    <property type="protein sequence ID" value="EAZ63735.2"/>
    <property type="molecule type" value="Genomic_DNA"/>
</dbReference>
<organism evidence="2 3">
    <name type="scientific">Scheffersomyces stipitis (strain ATCC 58785 / CBS 6054 / NBRC 10063 / NRRL Y-11545)</name>
    <name type="common">Yeast</name>
    <name type="synonym">Pichia stipitis</name>
    <dbReference type="NCBI Taxonomy" id="322104"/>
    <lineage>
        <taxon>Eukaryota</taxon>
        <taxon>Fungi</taxon>
        <taxon>Dikarya</taxon>
        <taxon>Ascomycota</taxon>
        <taxon>Saccharomycotina</taxon>
        <taxon>Pichiomycetes</taxon>
        <taxon>Debaryomycetaceae</taxon>
        <taxon>Scheffersomyces</taxon>
    </lineage>
</organism>
<proteinExistence type="inferred from homology"/>
<dbReference type="STRING" id="322104.A3GFD2"/>
<dbReference type="PANTHER" id="PTHR22767">
    <property type="entry name" value="N-TERMINAL ACETYLTRANSFERASE-RELATED"/>
    <property type="match status" value="1"/>
</dbReference>
<dbReference type="Proteomes" id="UP000002258">
    <property type="component" value="Chromosome 1"/>
</dbReference>
<sequence length="813" mass="95348">MSDSDAEILDLIDQGSYAYAQTLLAKKIKKFPQRSYYYALNNQLLHKLGKTKQALEANLKLMEKIPNEPQTVALLSDYFSELGYEKEANLVYENVIKRYPTNTSLIKEWFERSIDKFNLRLFNKIFVNLSKSDKSSRLYKFWNSFSYFLLLSNKERADLSDKESDLFKTLGLRLIEDLKPFENTQELFVYFNFLKLNKDYETIISSIEKDVTFNLDLDLKIMYLEVLQKSENFQKLYDYSKKLIFEEDFNDFNTWLLLLKASKKLNYSFSETFTLIQSQPSTRNSLLAAVELAILYEQASFASIESYYIKFNRKLTCFYDLKNYFDTIDRKKFAELVQISTDEILANNPSTTNDLVSLINNQKFYFMLNKDSIDIESYISTNWKIFNLFKDNTNIRGGEFDNNPANELAIISIIIDLSTDSSIKNIIKNITIISQLLKNDQYNHKLKLWLMKLYSQLNTTNLIMYNYQKLSIKMIQHDTLSHYLYTVNPSKQHLTNIVNIFRFYLTSSDEVKSSVFQGFEKGVFNKLFSFINFGRRLNNSISKQAIVLMVLKFSMVLGDQGYITYFVNHLKNNSAKILSTDEFEDNRDFKSEWKFGLADEGKFFNTDLLSLPLSKNQVNDNSVRLEALKYLIIYEDKEEIINKYLKQYNKIISNYKATLPFDTLVDKLNVNVLRFFKQKLNTKEQQSILNFLLKNLKIDKLRSTLIPSSFLSWELNHNLINLVEFIRITNYLVKRYSLSNPLGQELKTCLDQLARDLKKINIVDSELKQLEEIKSTMDVRDFPIDISTSEIDDSFGLLHESISESTGSFYRNL</sequence>
<evidence type="ECO:0000256" key="1">
    <source>
        <dbReference type="ARBA" id="ARBA00006298"/>
    </source>
</evidence>
<dbReference type="InterPro" id="IPR011990">
    <property type="entry name" value="TPR-like_helical_dom_sf"/>
</dbReference>
<protein>
    <submittedName>
        <fullName evidence="2">Mitochondrial inheritance and actin cytoskeleton organization protein</fullName>
    </submittedName>
</protein>
<dbReference type="FunCoup" id="A3GFD2">
    <property type="interactions" value="65"/>
</dbReference>
<dbReference type="GeneID" id="4850981"/>
<evidence type="ECO:0000313" key="2">
    <source>
        <dbReference type="EMBL" id="EAZ63735.2"/>
    </source>
</evidence>
<reference evidence="2 3" key="1">
    <citation type="journal article" date="2007" name="Nat. Biotechnol.">
        <title>Genome sequence of the lignocellulose-bioconverting and xylose-fermenting yeast Pichia stipitis.</title>
        <authorList>
            <person name="Jeffries T.W."/>
            <person name="Grigoriev I.V."/>
            <person name="Grimwood J."/>
            <person name="Laplaza J.M."/>
            <person name="Aerts A."/>
            <person name="Salamov A."/>
            <person name="Schmutz J."/>
            <person name="Lindquist E."/>
            <person name="Dehal P."/>
            <person name="Shapiro H."/>
            <person name="Jin Y.S."/>
            <person name="Passoth V."/>
            <person name="Richardson P.M."/>
        </authorList>
    </citation>
    <scope>NUCLEOTIDE SEQUENCE [LARGE SCALE GENOMIC DNA]</scope>
    <source>
        <strain evidence="3">ATCC 58785 / CBS 6054 / NBRC 10063 / NRRL Y-11545</strain>
    </source>
</reference>
<dbReference type="PANTHER" id="PTHR22767:SF3">
    <property type="entry name" value="N-ALPHA-ACETYLTRANSFERASE 25, NATB AUXILIARY SUBUNIT"/>
    <property type="match status" value="1"/>
</dbReference>
<comment type="similarity">
    <text evidence="1">Belongs to the MDM20/NAA25 family.</text>
</comment>
<evidence type="ECO:0000313" key="3">
    <source>
        <dbReference type="Proteomes" id="UP000002258"/>
    </source>
</evidence>
<dbReference type="GO" id="GO:0031416">
    <property type="term" value="C:NatB complex"/>
    <property type="evidence" value="ECO:0007669"/>
    <property type="project" value="TreeGrafter"/>
</dbReference>